<name>A0A813UDM2_9BILA</name>
<dbReference type="AlphaFoldDB" id="A0A813UDM2"/>
<dbReference type="Pfam" id="PF00648">
    <property type="entry name" value="Peptidase_C2"/>
    <property type="match status" value="1"/>
</dbReference>
<gene>
    <name evidence="9" type="ORF">OXX778_LOCUS7644</name>
</gene>
<comment type="caution">
    <text evidence="9">The sequence shown here is derived from an EMBL/GenBank/DDBJ whole genome shotgun (WGS) entry which is preliminary data.</text>
</comment>
<dbReference type="PANTHER" id="PTHR10183">
    <property type="entry name" value="CALPAIN"/>
    <property type="match status" value="1"/>
</dbReference>
<dbReference type="Gene3D" id="3.90.70.10">
    <property type="entry name" value="Cysteine proteinases"/>
    <property type="match status" value="1"/>
</dbReference>
<organism evidence="9 10">
    <name type="scientific">Brachionus calyciflorus</name>
    <dbReference type="NCBI Taxonomy" id="104777"/>
    <lineage>
        <taxon>Eukaryota</taxon>
        <taxon>Metazoa</taxon>
        <taxon>Spiralia</taxon>
        <taxon>Gnathifera</taxon>
        <taxon>Rotifera</taxon>
        <taxon>Eurotatoria</taxon>
        <taxon>Monogononta</taxon>
        <taxon>Pseudotrocha</taxon>
        <taxon>Ploima</taxon>
        <taxon>Brachionidae</taxon>
        <taxon>Brachionus</taxon>
    </lineage>
</organism>
<evidence type="ECO:0000313" key="9">
    <source>
        <dbReference type="EMBL" id="CAF0824434.1"/>
    </source>
</evidence>
<reference evidence="9" key="1">
    <citation type="submission" date="2021-02" db="EMBL/GenBank/DDBJ databases">
        <authorList>
            <person name="Nowell W R."/>
        </authorList>
    </citation>
    <scope>NUCLEOTIDE SEQUENCE</scope>
    <source>
        <strain evidence="9">Ploen Becks lab</strain>
    </source>
</reference>
<sequence>MEKYLKKFFRSPSKKIEVEEADFVPSYLTYGVSKSEKTREITEVKNYESQAEDEQLLLIEKALEEIEEELNERELKHSNYKSIRVKNEKLINTYKPSHINLYKNQDINEIRRRNKPFIDPLFPCNINAILEPNTQQDMINHLCTQFQVYNKFNYSELNSKIKWKRPQAICYDIRLNRHEFVMDSRGRGLGNQFSQNDFVKCLSSDDIFQGSCGDCFMIATFLSICSNKELMGHLVPWDNALRNNMKIGAFHFRLWKLGEWYDVVVDDYLAIDAQHLPLFTKNMQCRNEFWICLFEKCVAKFVGKYEHLNGGFTESISMVFSGGIQNIYMGEVLKHVTYGSQITNPFANQLATALREQLGSVQNGSPTIDELFIIFQYALKTKNLIGCHSNLDICTQYGIIKTHQYAVTSAFVLNNMKIVRVQNPHNQPEGIKNTHHYQHFEQTLVKLGAPKTYVGEIYMQYSDFINCFDMICVYNLLPEKPIQQLSQQLKSLKYKCNLFTQWKILHMRGQMSGMQQGAQFRVNFEVKTSAKEHMMLTICQNYSRLGFQTRLHLFKNMQQIGSYTFYSHVSQQVYYVFLDSGNYTGIFEAFTEIKQSPDVCARIFYRPSNNTSVRFISANQGH</sequence>
<dbReference type="SMART" id="SM00230">
    <property type="entry name" value="CysPc"/>
    <property type="match status" value="1"/>
</dbReference>
<feature type="coiled-coil region" evidence="7">
    <location>
        <begin position="49"/>
        <end position="83"/>
    </location>
</feature>
<evidence type="ECO:0000259" key="8">
    <source>
        <dbReference type="PROSITE" id="PS50203"/>
    </source>
</evidence>
<evidence type="ECO:0000256" key="2">
    <source>
        <dbReference type="ARBA" id="ARBA00022670"/>
    </source>
</evidence>
<evidence type="ECO:0000256" key="7">
    <source>
        <dbReference type="SAM" id="Coils"/>
    </source>
</evidence>
<keyword evidence="10" id="KW-1185">Reference proteome</keyword>
<evidence type="ECO:0000313" key="10">
    <source>
        <dbReference type="Proteomes" id="UP000663879"/>
    </source>
</evidence>
<keyword evidence="4 6" id="KW-0788">Thiol protease</keyword>
<evidence type="ECO:0000256" key="5">
    <source>
        <dbReference type="PIRSR" id="PIRSR622684-1"/>
    </source>
</evidence>
<evidence type="ECO:0000256" key="1">
    <source>
        <dbReference type="ARBA" id="ARBA00007623"/>
    </source>
</evidence>
<dbReference type="InterPro" id="IPR001300">
    <property type="entry name" value="Peptidase_C2_calpain_cat"/>
</dbReference>
<dbReference type="SUPFAM" id="SSF54001">
    <property type="entry name" value="Cysteine proteinases"/>
    <property type="match status" value="1"/>
</dbReference>
<feature type="domain" description="Calpain catalytic" evidence="8">
    <location>
        <begin position="116"/>
        <end position="477"/>
    </location>
</feature>
<evidence type="ECO:0000256" key="6">
    <source>
        <dbReference type="PROSITE-ProRule" id="PRU00239"/>
    </source>
</evidence>
<evidence type="ECO:0000256" key="4">
    <source>
        <dbReference type="ARBA" id="ARBA00022807"/>
    </source>
</evidence>
<comment type="similarity">
    <text evidence="1">Belongs to the peptidase C2 family.</text>
</comment>
<dbReference type="PANTHER" id="PTHR10183:SF379">
    <property type="entry name" value="CALPAIN-5"/>
    <property type="match status" value="1"/>
</dbReference>
<dbReference type="GO" id="GO:0006508">
    <property type="term" value="P:proteolysis"/>
    <property type="evidence" value="ECO:0007669"/>
    <property type="project" value="UniProtKB-KW"/>
</dbReference>
<dbReference type="Proteomes" id="UP000663879">
    <property type="component" value="Unassembled WGS sequence"/>
</dbReference>
<dbReference type="EMBL" id="CAJNOC010000988">
    <property type="protein sequence ID" value="CAF0824434.1"/>
    <property type="molecule type" value="Genomic_DNA"/>
</dbReference>
<protein>
    <recommendedName>
        <fullName evidence="8">Calpain catalytic domain-containing protein</fullName>
    </recommendedName>
</protein>
<dbReference type="PROSITE" id="PS50203">
    <property type="entry name" value="CALPAIN_CAT"/>
    <property type="match status" value="1"/>
</dbReference>
<dbReference type="GO" id="GO:0005737">
    <property type="term" value="C:cytoplasm"/>
    <property type="evidence" value="ECO:0007669"/>
    <property type="project" value="TreeGrafter"/>
</dbReference>
<dbReference type="InterPro" id="IPR022684">
    <property type="entry name" value="Calpain_cysteine_protease"/>
</dbReference>
<keyword evidence="3 6" id="KW-0378">Hydrolase</keyword>
<dbReference type="GO" id="GO:0004198">
    <property type="term" value="F:calcium-dependent cysteine-type endopeptidase activity"/>
    <property type="evidence" value="ECO:0007669"/>
    <property type="project" value="InterPro"/>
</dbReference>
<dbReference type="InterPro" id="IPR038765">
    <property type="entry name" value="Papain-like_cys_pep_sf"/>
</dbReference>
<feature type="active site" evidence="5 6">
    <location>
        <position position="403"/>
    </location>
</feature>
<evidence type="ECO:0000256" key="3">
    <source>
        <dbReference type="ARBA" id="ARBA00022801"/>
    </source>
</evidence>
<feature type="active site" evidence="5 6">
    <location>
        <position position="423"/>
    </location>
</feature>
<feature type="active site" evidence="5 6">
    <location>
        <position position="215"/>
    </location>
</feature>
<keyword evidence="2 6" id="KW-0645">Protease</keyword>
<keyword evidence="7" id="KW-0175">Coiled coil</keyword>
<accession>A0A813UDM2</accession>
<proteinExistence type="inferred from homology"/>
<dbReference type="OrthoDB" id="424753at2759"/>